<dbReference type="GO" id="GO:0005886">
    <property type="term" value="C:plasma membrane"/>
    <property type="evidence" value="ECO:0007669"/>
    <property type="project" value="UniProtKB-SubCell"/>
</dbReference>
<dbReference type="PANTHER" id="PTHR33778">
    <property type="entry name" value="PROTEIN MGTC"/>
    <property type="match status" value="1"/>
</dbReference>
<evidence type="ECO:0000256" key="5">
    <source>
        <dbReference type="ARBA" id="ARBA00022989"/>
    </source>
</evidence>
<dbReference type="AlphaFoldDB" id="A0A2U2PAQ3"/>
<reference evidence="9 10" key="1">
    <citation type="submission" date="2018-04" db="EMBL/GenBank/DDBJ databases">
        <title>Pedobacter chongqingensis sp. nov., isolated from a rottenly hemp rope.</title>
        <authorList>
            <person name="Cai Y."/>
        </authorList>
    </citation>
    <scope>NUCLEOTIDE SEQUENCE [LARGE SCALE GENOMIC DNA]</scope>
    <source>
        <strain evidence="9 10">FJ4-8</strain>
    </source>
</reference>
<organism evidence="9 10">
    <name type="scientific">Pararcticibacter amylolyticus</name>
    <dbReference type="NCBI Taxonomy" id="2173175"/>
    <lineage>
        <taxon>Bacteria</taxon>
        <taxon>Pseudomonadati</taxon>
        <taxon>Bacteroidota</taxon>
        <taxon>Sphingobacteriia</taxon>
        <taxon>Sphingobacteriales</taxon>
        <taxon>Sphingobacteriaceae</taxon>
        <taxon>Pararcticibacter</taxon>
    </lineage>
</organism>
<feature type="transmembrane region" description="Helical" evidence="7">
    <location>
        <begin position="113"/>
        <end position="134"/>
    </location>
</feature>
<comment type="subcellular location">
    <subcellularLocation>
        <location evidence="1">Cell membrane</location>
        <topology evidence="1">Multi-pass membrane protein</topology>
    </subcellularLocation>
</comment>
<proteinExistence type="inferred from homology"/>
<dbReference type="PANTHER" id="PTHR33778:SF1">
    <property type="entry name" value="MAGNESIUM TRANSPORTER YHID-RELATED"/>
    <property type="match status" value="1"/>
</dbReference>
<dbReference type="Proteomes" id="UP000245647">
    <property type="component" value="Unassembled WGS sequence"/>
</dbReference>
<evidence type="ECO:0000256" key="2">
    <source>
        <dbReference type="ARBA" id="ARBA00009298"/>
    </source>
</evidence>
<feature type="transmembrane region" description="Helical" evidence="7">
    <location>
        <begin position="87"/>
        <end position="107"/>
    </location>
</feature>
<evidence type="ECO:0000259" key="8">
    <source>
        <dbReference type="Pfam" id="PF02308"/>
    </source>
</evidence>
<feature type="transmembrane region" description="Helical" evidence="7">
    <location>
        <begin position="63"/>
        <end position="80"/>
    </location>
</feature>
<keyword evidence="3" id="KW-1003">Cell membrane</keyword>
<evidence type="ECO:0000256" key="4">
    <source>
        <dbReference type="ARBA" id="ARBA00022692"/>
    </source>
</evidence>
<sequence length="211" mass="23160">MDFTVAYEDLVSVAVSVICGGIIGFEREFKNKSTGFRTIVLICLGSTLFTIVSRFGVGSDDRVSANIITGIGFIGAGVIFKDKLSVLGLTTAAVIWTTAAIGMTVGIGYYGMALVFTVITFIVLSLVTKIETLIEKLQKNKTINIDFSDADCSYLELLKEKIQANRLKCKIVQVSKKDNKLSVVILISGTKENLNRLQEEMMQMPEITDFY</sequence>
<keyword evidence="6 7" id="KW-0472">Membrane</keyword>
<gene>
    <name evidence="9" type="ORF">DDR33_21860</name>
</gene>
<evidence type="ECO:0000256" key="1">
    <source>
        <dbReference type="ARBA" id="ARBA00004651"/>
    </source>
</evidence>
<comment type="similarity">
    <text evidence="2">Belongs to the MgtC/SapB family.</text>
</comment>
<dbReference type="InterPro" id="IPR003416">
    <property type="entry name" value="MgtC/SapB/SrpB/YhiD_fam"/>
</dbReference>
<dbReference type="OrthoDB" id="9811198at2"/>
<keyword evidence="5 7" id="KW-1133">Transmembrane helix</keyword>
<dbReference type="RefSeq" id="WP_109417933.1">
    <property type="nucleotide sequence ID" value="NZ_QEAS01000024.1"/>
</dbReference>
<evidence type="ECO:0000256" key="7">
    <source>
        <dbReference type="SAM" id="Phobius"/>
    </source>
</evidence>
<evidence type="ECO:0000313" key="9">
    <source>
        <dbReference type="EMBL" id="PWG78476.1"/>
    </source>
</evidence>
<name>A0A2U2PAQ3_9SPHI</name>
<keyword evidence="4 7" id="KW-0812">Transmembrane</keyword>
<dbReference type="PRINTS" id="PR01837">
    <property type="entry name" value="MGTCSAPBPROT"/>
</dbReference>
<comment type="caution">
    <text evidence="9">The sequence shown here is derived from an EMBL/GenBank/DDBJ whole genome shotgun (WGS) entry which is preliminary data.</text>
</comment>
<feature type="transmembrane region" description="Helical" evidence="7">
    <location>
        <begin position="38"/>
        <end position="57"/>
    </location>
</feature>
<feature type="transmembrane region" description="Helical" evidence="7">
    <location>
        <begin position="6"/>
        <end position="26"/>
    </location>
</feature>
<protein>
    <submittedName>
        <fullName evidence="9">Magnesium transporter MgtC</fullName>
    </submittedName>
</protein>
<keyword evidence="10" id="KW-1185">Reference proteome</keyword>
<evidence type="ECO:0000256" key="3">
    <source>
        <dbReference type="ARBA" id="ARBA00022475"/>
    </source>
</evidence>
<accession>A0A2U2PAQ3</accession>
<evidence type="ECO:0000313" key="10">
    <source>
        <dbReference type="Proteomes" id="UP000245647"/>
    </source>
</evidence>
<feature type="domain" description="MgtC/SapB/SrpB/YhiD N-terminal" evidence="8">
    <location>
        <begin position="14"/>
        <end position="132"/>
    </location>
</feature>
<dbReference type="EMBL" id="QEAS01000024">
    <property type="protein sequence ID" value="PWG78476.1"/>
    <property type="molecule type" value="Genomic_DNA"/>
</dbReference>
<evidence type="ECO:0000256" key="6">
    <source>
        <dbReference type="ARBA" id="ARBA00023136"/>
    </source>
</evidence>
<dbReference type="InterPro" id="IPR049177">
    <property type="entry name" value="MgtC_SapB_SrpB_YhiD_N"/>
</dbReference>
<dbReference type="Pfam" id="PF02308">
    <property type="entry name" value="MgtC"/>
    <property type="match status" value="1"/>
</dbReference>